<evidence type="ECO:0000313" key="3">
    <source>
        <dbReference type="WBParaSite" id="SCUD_0001849201-mRNA-1"/>
    </source>
</evidence>
<gene>
    <name evidence="1" type="ORF">SCUD_LOCUS18491</name>
</gene>
<organism evidence="3">
    <name type="scientific">Schistosoma curassoni</name>
    <dbReference type="NCBI Taxonomy" id="6186"/>
    <lineage>
        <taxon>Eukaryota</taxon>
        <taxon>Metazoa</taxon>
        <taxon>Spiralia</taxon>
        <taxon>Lophotrochozoa</taxon>
        <taxon>Platyhelminthes</taxon>
        <taxon>Trematoda</taxon>
        <taxon>Digenea</taxon>
        <taxon>Strigeidida</taxon>
        <taxon>Schistosomatoidea</taxon>
        <taxon>Schistosomatidae</taxon>
        <taxon>Schistosoma</taxon>
    </lineage>
</organism>
<sequence length="35" mass="4195">MNPLKLLLMLNLNVLDEVVKYDCFEQFVRDLKKLV</sequence>
<evidence type="ECO:0000313" key="2">
    <source>
        <dbReference type="Proteomes" id="UP000279833"/>
    </source>
</evidence>
<dbReference type="Proteomes" id="UP000279833">
    <property type="component" value="Unassembled WGS sequence"/>
</dbReference>
<keyword evidence="2" id="KW-1185">Reference proteome</keyword>
<accession>A0A183KTU9</accession>
<proteinExistence type="predicted"/>
<name>A0A183KTU9_9TREM</name>
<protein>
    <submittedName>
        <fullName evidence="3">Rab-GAP TBC domain-containing protein</fullName>
    </submittedName>
</protein>
<evidence type="ECO:0000313" key="1">
    <source>
        <dbReference type="EMBL" id="VDP65963.1"/>
    </source>
</evidence>
<reference evidence="1 2" key="2">
    <citation type="submission" date="2018-11" db="EMBL/GenBank/DDBJ databases">
        <authorList>
            <consortium name="Pathogen Informatics"/>
        </authorList>
    </citation>
    <scope>NUCLEOTIDE SEQUENCE [LARGE SCALE GENOMIC DNA]</scope>
    <source>
        <strain evidence="1">Dakar</strain>
        <strain evidence="2">Dakar, Senegal</strain>
    </source>
</reference>
<dbReference type="EMBL" id="UZAK01041083">
    <property type="protein sequence ID" value="VDP65963.1"/>
    <property type="molecule type" value="Genomic_DNA"/>
</dbReference>
<dbReference type="WBParaSite" id="SCUD_0001849201-mRNA-1">
    <property type="protein sequence ID" value="SCUD_0001849201-mRNA-1"/>
    <property type="gene ID" value="SCUD_0001849201"/>
</dbReference>
<reference evidence="3" key="1">
    <citation type="submission" date="2016-06" db="UniProtKB">
        <authorList>
            <consortium name="WormBaseParasite"/>
        </authorList>
    </citation>
    <scope>IDENTIFICATION</scope>
</reference>
<dbReference type="AlphaFoldDB" id="A0A183KTU9"/>